<dbReference type="Proteomes" id="UP000319160">
    <property type="component" value="Unassembled WGS sequence"/>
</dbReference>
<evidence type="ECO:0000313" key="2">
    <source>
        <dbReference type="EMBL" id="TRX94508.1"/>
    </source>
</evidence>
<feature type="region of interest" description="Disordered" evidence="1">
    <location>
        <begin position="1"/>
        <end position="42"/>
    </location>
</feature>
<comment type="caution">
    <text evidence="2">The sequence shown here is derived from an EMBL/GenBank/DDBJ whole genome shotgun (WGS) entry which is preliminary data.</text>
</comment>
<organism evidence="2 3">
    <name type="scientific">Xylaria flabelliformis</name>
    <dbReference type="NCBI Taxonomy" id="2512241"/>
    <lineage>
        <taxon>Eukaryota</taxon>
        <taxon>Fungi</taxon>
        <taxon>Dikarya</taxon>
        <taxon>Ascomycota</taxon>
        <taxon>Pezizomycotina</taxon>
        <taxon>Sordariomycetes</taxon>
        <taxon>Xylariomycetidae</taxon>
        <taxon>Xylariales</taxon>
        <taxon>Xylariaceae</taxon>
        <taxon>Xylaria</taxon>
    </lineage>
</organism>
<evidence type="ECO:0008006" key="4">
    <source>
        <dbReference type="Google" id="ProtNLM"/>
    </source>
</evidence>
<protein>
    <recommendedName>
        <fullName evidence="4">Polymer-forming cytoskeletal protein</fullName>
    </recommendedName>
</protein>
<dbReference type="SUPFAM" id="SSF51161">
    <property type="entry name" value="Trimeric LpxA-like enzymes"/>
    <property type="match status" value="1"/>
</dbReference>
<dbReference type="EMBL" id="VFLP01000022">
    <property type="protein sequence ID" value="TRX94508.1"/>
    <property type="molecule type" value="Genomic_DNA"/>
</dbReference>
<evidence type="ECO:0000313" key="3">
    <source>
        <dbReference type="Proteomes" id="UP000319160"/>
    </source>
</evidence>
<dbReference type="InterPro" id="IPR011004">
    <property type="entry name" value="Trimer_LpxA-like_sf"/>
</dbReference>
<name>A0A553I2S6_9PEZI</name>
<dbReference type="AlphaFoldDB" id="A0A553I2S6"/>
<dbReference type="STRING" id="2512241.A0A553I2S6"/>
<proteinExistence type="predicted"/>
<feature type="compositionally biased region" description="Basic residues" evidence="1">
    <location>
        <begin position="20"/>
        <end position="31"/>
    </location>
</feature>
<gene>
    <name evidence="2" type="ORF">FHL15_004663</name>
</gene>
<evidence type="ECO:0000256" key="1">
    <source>
        <dbReference type="SAM" id="MobiDB-lite"/>
    </source>
</evidence>
<keyword evidence="3" id="KW-1185">Reference proteome</keyword>
<dbReference type="OrthoDB" id="4705488at2759"/>
<sequence length="210" mass="23023">MDTSKNNDNKSGTTQQQSSKPRRPSRAKKKKPEQEGEGEEELNEVERLVAKGWTKGNNITANKVFLSGQVIVEGLLHATDKLCLRGDFIVTEKLECEGNFTLSGDLWLWGGTAMVKNMIILKRTVIRGDVTVSTGAYIKGQCTIIGKLTVTGTLRLSGTLKCKRLSTTGPIRKYGRRPPKVIVEEEDTTKGEDVIAAELVHLLGGHETST</sequence>
<accession>A0A553I2S6</accession>
<reference evidence="3" key="1">
    <citation type="submission" date="2019-06" db="EMBL/GenBank/DDBJ databases">
        <title>Draft genome sequence of the griseofulvin-producing fungus Xylaria cubensis strain G536.</title>
        <authorList>
            <person name="Mead M.E."/>
            <person name="Raja H.A."/>
            <person name="Steenwyk J.L."/>
            <person name="Knowles S.L."/>
            <person name="Oberlies N.H."/>
            <person name="Rokas A."/>
        </authorList>
    </citation>
    <scope>NUCLEOTIDE SEQUENCE [LARGE SCALE GENOMIC DNA]</scope>
    <source>
        <strain evidence="3">G536</strain>
    </source>
</reference>